<dbReference type="AlphaFoldDB" id="A0A9Q8Z5M4"/>
<evidence type="ECO:0000256" key="1">
    <source>
        <dbReference type="ARBA" id="ARBA00004123"/>
    </source>
</evidence>
<evidence type="ECO:0000256" key="5">
    <source>
        <dbReference type="ARBA" id="ARBA00023242"/>
    </source>
</evidence>
<feature type="compositionally biased region" description="Polar residues" evidence="6">
    <location>
        <begin position="752"/>
        <end position="775"/>
    </location>
</feature>
<dbReference type="GO" id="GO:0005634">
    <property type="term" value="C:nucleus"/>
    <property type="evidence" value="ECO:0007669"/>
    <property type="project" value="UniProtKB-SubCell"/>
</dbReference>
<feature type="domain" description="Xylanolytic transcriptional activator regulatory" evidence="7">
    <location>
        <begin position="300"/>
        <end position="374"/>
    </location>
</feature>
<dbReference type="GO" id="GO:0000981">
    <property type="term" value="F:DNA-binding transcription factor activity, RNA polymerase II-specific"/>
    <property type="evidence" value="ECO:0007669"/>
    <property type="project" value="InterPro"/>
</dbReference>
<accession>A0A9Q8Z5M4</accession>
<dbReference type="InterPro" id="IPR007219">
    <property type="entry name" value="XnlR_reg_dom"/>
</dbReference>
<organism evidence="8 9">
    <name type="scientific">Curvularia clavata</name>
    <dbReference type="NCBI Taxonomy" id="95742"/>
    <lineage>
        <taxon>Eukaryota</taxon>
        <taxon>Fungi</taxon>
        <taxon>Dikarya</taxon>
        <taxon>Ascomycota</taxon>
        <taxon>Pezizomycotina</taxon>
        <taxon>Dothideomycetes</taxon>
        <taxon>Pleosporomycetidae</taxon>
        <taxon>Pleosporales</taxon>
        <taxon>Pleosporineae</taxon>
        <taxon>Pleosporaceae</taxon>
        <taxon>Curvularia</taxon>
    </lineage>
</organism>
<dbReference type="InterPro" id="IPR050815">
    <property type="entry name" value="TF_fung"/>
</dbReference>
<feature type="region of interest" description="Disordered" evidence="6">
    <location>
        <begin position="73"/>
        <end position="92"/>
    </location>
</feature>
<dbReference type="EMBL" id="CP089276">
    <property type="protein sequence ID" value="USP76781.1"/>
    <property type="molecule type" value="Genomic_DNA"/>
</dbReference>
<evidence type="ECO:0000313" key="8">
    <source>
        <dbReference type="EMBL" id="USP76781.1"/>
    </source>
</evidence>
<keyword evidence="9" id="KW-1185">Reference proteome</keyword>
<feature type="compositionally biased region" description="Polar residues" evidence="6">
    <location>
        <begin position="682"/>
        <end position="693"/>
    </location>
</feature>
<feature type="region of interest" description="Disordered" evidence="6">
    <location>
        <begin position="804"/>
        <end position="860"/>
    </location>
</feature>
<name>A0A9Q8Z5M4_CURCL</name>
<dbReference type="Pfam" id="PF04082">
    <property type="entry name" value="Fungal_trans"/>
    <property type="match status" value="1"/>
</dbReference>
<comment type="subcellular location">
    <subcellularLocation>
        <location evidence="1">Nucleus</location>
    </subcellularLocation>
</comment>
<proteinExistence type="predicted"/>
<keyword evidence="4" id="KW-0804">Transcription</keyword>
<dbReference type="GO" id="GO:0008270">
    <property type="term" value="F:zinc ion binding"/>
    <property type="evidence" value="ECO:0007669"/>
    <property type="project" value="InterPro"/>
</dbReference>
<keyword evidence="2" id="KW-0479">Metal-binding</keyword>
<dbReference type="SMART" id="SM00906">
    <property type="entry name" value="Fungal_trans"/>
    <property type="match status" value="1"/>
</dbReference>
<feature type="compositionally biased region" description="Basic and acidic residues" evidence="6">
    <location>
        <begin position="155"/>
        <end position="173"/>
    </location>
</feature>
<feature type="region of interest" description="Disordered" evidence="6">
    <location>
        <begin position="115"/>
        <end position="186"/>
    </location>
</feature>
<feature type="compositionally biased region" description="Low complexity" evidence="6">
    <location>
        <begin position="124"/>
        <end position="150"/>
    </location>
</feature>
<feature type="compositionally biased region" description="Polar residues" evidence="6">
    <location>
        <begin position="175"/>
        <end position="184"/>
    </location>
</feature>
<gene>
    <name evidence="8" type="ORF">yc1106_04055</name>
</gene>
<dbReference type="CDD" id="cd12148">
    <property type="entry name" value="fungal_TF_MHR"/>
    <property type="match status" value="1"/>
</dbReference>
<feature type="compositionally biased region" description="Polar residues" evidence="6">
    <location>
        <begin position="704"/>
        <end position="715"/>
    </location>
</feature>
<dbReference type="PANTHER" id="PTHR47338">
    <property type="entry name" value="ZN(II)2CYS6 TRANSCRIPTION FACTOR (EUROFUNG)-RELATED"/>
    <property type="match status" value="1"/>
</dbReference>
<dbReference type="GO" id="GO:0003677">
    <property type="term" value="F:DNA binding"/>
    <property type="evidence" value="ECO:0007669"/>
    <property type="project" value="InterPro"/>
</dbReference>
<keyword evidence="3" id="KW-0805">Transcription regulation</keyword>
<keyword evidence="5" id="KW-0539">Nucleus</keyword>
<evidence type="ECO:0000256" key="4">
    <source>
        <dbReference type="ARBA" id="ARBA00023163"/>
    </source>
</evidence>
<feature type="region of interest" description="Disordered" evidence="6">
    <location>
        <begin position="869"/>
        <end position="888"/>
    </location>
</feature>
<feature type="region of interest" description="Disordered" evidence="6">
    <location>
        <begin position="682"/>
        <end position="775"/>
    </location>
</feature>
<evidence type="ECO:0000256" key="2">
    <source>
        <dbReference type="ARBA" id="ARBA00022723"/>
    </source>
</evidence>
<protein>
    <recommendedName>
        <fullName evidence="7">Xylanolytic transcriptional activator regulatory domain-containing protein</fullName>
    </recommendedName>
</protein>
<dbReference type="VEuPathDB" id="FungiDB:yc1106_04055"/>
<dbReference type="PANTHER" id="PTHR47338:SF4">
    <property type="entry name" value="ZN(II)2CYS6 TRANSCRIPTION FACTOR (EUROFUNG)"/>
    <property type="match status" value="1"/>
</dbReference>
<dbReference type="GO" id="GO:0006351">
    <property type="term" value="P:DNA-templated transcription"/>
    <property type="evidence" value="ECO:0007669"/>
    <property type="project" value="InterPro"/>
</dbReference>
<dbReference type="Proteomes" id="UP001056012">
    <property type="component" value="Chromosome 3"/>
</dbReference>
<evidence type="ECO:0000256" key="3">
    <source>
        <dbReference type="ARBA" id="ARBA00023015"/>
    </source>
</evidence>
<sequence>MSTQVSQSLAAAMARPQIGIDRLPARRASNEPREAMNCKSCRKRKVARSRPRRPRLSFSLLLPLSPLLTRHKDQMQSHSPNFPPDAVPKKRGPKTDVLEALLKRVDGLEKRLVSEGKSDDLSEANPAAAAAAAAANNNTPNTSASTTTSNQDPASVDRKPADIVKSQPLHDGRIPSTSHASQLMSPIEPSVQSPALLPDLLLDTYFARIHGKPYYILDESTTRQRLQANQLPGHLAYAIYAVSARYAPHFGGYSSAVRIGQEYARRARLELDIDEPSIETLQTLMLLAQASFQLGKGKKAFMLLNSAISMVFALDLHRELPTAIKVTSAEREGRRRLFWSCYLMDRFAATGSKRPSLIADESIVLRLPSWQLHPGGMLIEGDYFPNGCNLQYMGGGGKGGQGSMGMLIGISRILGITNRYLAAGGVKGDSHFPWHSLSNLSKIRQELDTWASDTQDTFTSIDALFGQPDSTILVLSKLVYHTIHCLIYRPFLPIDLAELSGTSQHQPWQIEATNLCFLHANAIAELVEIGRASSIMDWPAFVGYCVCTAGTIHVHGAHYPSREGEVFSVSAEFLSREMQQLSELRFIWASAQHQRDTLQTIYGCHTELVQSLASNPMRYAPVFQLEDFFDRYPGQVFDGAHITFLDIAVESMNEGIATFNIEQRNNMYMTSGVIGNMQAYQKQPMPSQHSQYANGHPNKRRRATVSSAKAPAQSQPIPPTPTLATHPPAVRTHRPSDPGTSESHPSPGDGRSLSTESSRLACTSPVPNASLNPPNLNGGGLSLPFSPNFSFSPLPQFASLAPSPVPRPANLSQNQDNHTINFDPVLSMPPPPYDQQPTPGAGSTSGASAHTDPDSKDPFLSLLEQLAENEVSRGGPSELDFFLSGQSG</sequence>
<evidence type="ECO:0000256" key="6">
    <source>
        <dbReference type="SAM" id="MobiDB-lite"/>
    </source>
</evidence>
<evidence type="ECO:0000259" key="7">
    <source>
        <dbReference type="SMART" id="SM00906"/>
    </source>
</evidence>
<reference evidence="8" key="1">
    <citation type="submission" date="2021-12" db="EMBL/GenBank/DDBJ databases">
        <title>Curvularia clavata genome.</title>
        <authorList>
            <person name="Cao Y."/>
        </authorList>
    </citation>
    <scope>NUCLEOTIDE SEQUENCE</scope>
    <source>
        <strain evidence="8">Yc1106</strain>
    </source>
</reference>
<evidence type="ECO:0000313" key="9">
    <source>
        <dbReference type="Proteomes" id="UP001056012"/>
    </source>
</evidence>
<dbReference type="OrthoDB" id="5297881at2759"/>
<feature type="compositionally biased region" description="Polar residues" evidence="6">
    <location>
        <begin position="810"/>
        <end position="820"/>
    </location>
</feature>